<feature type="region of interest" description="Disordered" evidence="1">
    <location>
        <begin position="108"/>
        <end position="133"/>
    </location>
</feature>
<organism evidence="2 3">
    <name type="scientific">Mycena metata</name>
    <dbReference type="NCBI Taxonomy" id="1033252"/>
    <lineage>
        <taxon>Eukaryota</taxon>
        <taxon>Fungi</taxon>
        <taxon>Dikarya</taxon>
        <taxon>Basidiomycota</taxon>
        <taxon>Agaricomycotina</taxon>
        <taxon>Agaricomycetes</taxon>
        <taxon>Agaricomycetidae</taxon>
        <taxon>Agaricales</taxon>
        <taxon>Marasmiineae</taxon>
        <taxon>Mycenaceae</taxon>
        <taxon>Mycena</taxon>
    </lineage>
</organism>
<dbReference type="Proteomes" id="UP001215598">
    <property type="component" value="Unassembled WGS sequence"/>
</dbReference>
<evidence type="ECO:0000313" key="2">
    <source>
        <dbReference type="EMBL" id="KAJ7775379.1"/>
    </source>
</evidence>
<dbReference type="EMBL" id="JARKIB010000010">
    <property type="protein sequence ID" value="KAJ7775379.1"/>
    <property type="molecule type" value="Genomic_DNA"/>
</dbReference>
<protein>
    <submittedName>
        <fullName evidence="2">Uncharacterized protein</fullName>
    </submittedName>
</protein>
<feature type="region of interest" description="Disordered" evidence="1">
    <location>
        <begin position="270"/>
        <end position="299"/>
    </location>
</feature>
<evidence type="ECO:0000313" key="3">
    <source>
        <dbReference type="Proteomes" id="UP001215598"/>
    </source>
</evidence>
<sequence length="299" mass="31985">MSNFSPRLASFLDAQRIWQFDQAAWHNQSGLHFSSLTALTTIKSHNPSSCAVQGASPALAVLRLTWDPLSPRPSNSSCDKRTNLSHRGCAPVGCRAECGAAAEDAGGIPSPNQCLRPRPSSLDSHLTSPSSDSSNLELMAHIHPRRDFSLPHAPFRLSRPSYCANLSYRIQTYRRSAPVITTSCPAHRALGADERVHAAADAALDATLGGGAVPCDEGGLWRDSSPPLPSPFPTECLKVKSPQSSTPFRPPQIEVILPSPRAPSQLRLTNVRSAPSSSAPRLPASDVHLGAWSVRADQA</sequence>
<evidence type="ECO:0000256" key="1">
    <source>
        <dbReference type="SAM" id="MobiDB-lite"/>
    </source>
</evidence>
<gene>
    <name evidence="2" type="ORF">B0H16DRAFT_1712963</name>
</gene>
<feature type="compositionally biased region" description="Low complexity" evidence="1">
    <location>
        <begin position="119"/>
        <end position="133"/>
    </location>
</feature>
<comment type="caution">
    <text evidence="2">The sequence shown here is derived from an EMBL/GenBank/DDBJ whole genome shotgun (WGS) entry which is preliminary data.</text>
</comment>
<feature type="compositionally biased region" description="Low complexity" evidence="1">
    <location>
        <begin position="272"/>
        <end position="285"/>
    </location>
</feature>
<reference evidence="2" key="1">
    <citation type="submission" date="2023-03" db="EMBL/GenBank/DDBJ databases">
        <title>Massive genome expansion in bonnet fungi (Mycena s.s.) driven by repeated elements and novel gene families across ecological guilds.</title>
        <authorList>
            <consortium name="Lawrence Berkeley National Laboratory"/>
            <person name="Harder C.B."/>
            <person name="Miyauchi S."/>
            <person name="Viragh M."/>
            <person name="Kuo A."/>
            <person name="Thoen E."/>
            <person name="Andreopoulos B."/>
            <person name="Lu D."/>
            <person name="Skrede I."/>
            <person name="Drula E."/>
            <person name="Henrissat B."/>
            <person name="Morin E."/>
            <person name="Kohler A."/>
            <person name="Barry K."/>
            <person name="LaButti K."/>
            <person name="Morin E."/>
            <person name="Salamov A."/>
            <person name="Lipzen A."/>
            <person name="Mereny Z."/>
            <person name="Hegedus B."/>
            <person name="Baldrian P."/>
            <person name="Stursova M."/>
            <person name="Weitz H."/>
            <person name="Taylor A."/>
            <person name="Grigoriev I.V."/>
            <person name="Nagy L.G."/>
            <person name="Martin F."/>
            <person name="Kauserud H."/>
        </authorList>
    </citation>
    <scope>NUCLEOTIDE SEQUENCE</scope>
    <source>
        <strain evidence="2">CBHHK182m</strain>
    </source>
</reference>
<name>A0AAD7K269_9AGAR</name>
<accession>A0AAD7K269</accession>
<dbReference type="AlphaFoldDB" id="A0AAD7K269"/>
<keyword evidence="3" id="KW-1185">Reference proteome</keyword>
<proteinExistence type="predicted"/>